<keyword evidence="5" id="KW-1185">Reference proteome</keyword>
<dbReference type="InterPro" id="IPR025852">
    <property type="entry name" value="SM_dom_ATX"/>
</dbReference>
<dbReference type="GeneTree" id="ENSGT00940000156812"/>
<comment type="similarity">
    <text evidence="1">Belongs to the ataxin-2 family.</text>
</comment>
<dbReference type="Proteomes" id="UP000694548">
    <property type="component" value="Chromosome sgr18"/>
</dbReference>
<feature type="compositionally biased region" description="Pro residues" evidence="2">
    <location>
        <begin position="767"/>
        <end position="778"/>
    </location>
</feature>
<dbReference type="SMART" id="SM01272">
    <property type="entry name" value="LsmAD"/>
    <property type="match status" value="1"/>
</dbReference>
<dbReference type="AlphaFoldDB" id="A0A8C6M0K8"/>
<reference evidence="4" key="3">
    <citation type="submission" date="2025-09" db="UniProtKB">
        <authorList>
            <consortium name="Ensembl"/>
        </authorList>
    </citation>
    <scope>IDENTIFICATION</scope>
</reference>
<feature type="domain" description="LsmAD" evidence="3">
    <location>
        <begin position="230"/>
        <end position="298"/>
    </location>
</feature>
<feature type="compositionally biased region" description="Basic and acidic residues" evidence="2">
    <location>
        <begin position="640"/>
        <end position="652"/>
    </location>
</feature>
<feature type="compositionally biased region" description="Basic and acidic residues" evidence="2">
    <location>
        <begin position="605"/>
        <end position="622"/>
    </location>
</feature>
<feature type="compositionally biased region" description="Basic and acidic residues" evidence="2">
    <location>
        <begin position="184"/>
        <end position="204"/>
    </location>
</feature>
<accession>A0A8C6M0K8</accession>
<evidence type="ECO:0000313" key="4">
    <source>
        <dbReference type="Ensembl" id="ENSNFUP00015025863.1"/>
    </source>
</evidence>
<feature type="compositionally biased region" description="Pro residues" evidence="2">
    <location>
        <begin position="672"/>
        <end position="682"/>
    </location>
</feature>
<feature type="region of interest" description="Disordered" evidence="2">
    <location>
        <begin position="952"/>
        <end position="1059"/>
    </location>
</feature>
<feature type="compositionally biased region" description="Low complexity" evidence="2">
    <location>
        <begin position="546"/>
        <end position="557"/>
    </location>
</feature>
<feature type="region of interest" description="Disordered" evidence="2">
    <location>
        <begin position="179"/>
        <end position="213"/>
    </location>
</feature>
<feature type="compositionally biased region" description="Pro residues" evidence="2">
    <location>
        <begin position="1038"/>
        <end position="1048"/>
    </location>
</feature>
<feature type="compositionally biased region" description="Low complexity" evidence="2">
    <location>
        <begin position="411"/>
        <end position="434"/>
    </location>
</feature>
<reference evidence="4" key="2">
    <citation type="submission" date="2025-08" db="UniProtKB">
        <authorList>
            <consortium name="Ensembl"/>
        </authorList>
    </citation>
    <scope>IDENTIFICATION</scope>
</reference>
<feature type="compositionally biased region" description="Polar residues" evidence="2">
    <location>
        <begin position="713"/>
        <end position="724"/>
    </location>
</feature>
<dbReference type="Pfam" id="PF06741">
    <property type="entry name" value="LsmAD"/>
    <property type="match status" value="1"/>
</dbReference>
<feature type="compositionally biased region" description="Polar residues" evidence="2">
    <location>
        <begin position="575"/>
        <end position="594"/>
    </location>
</feature>
<protein>
    <submittedName>
        <fullName evidence="4">Ataxin 2</fullName>
    </submittedName>
</protein>
<evidence type="ECO:0000313" key="5">
    <source>
        <dbReference type="Proteomes" id="UP000694548"/>
    </source>
</evidence>
<feature type="compositionally biased region" description="Low complexity" evidence="2">
    <location>
        <begin position="683"/>
        <end position="704"/>
    </location>
</feature>
<dbReference type="GO" id="GO:0034063">
    <property type="term" value="P:stress granule assembly"/>
    <property type="evidence" value="ECO:0007669"/>
    <property type="project" value="TreeGrafter"/>
</dbReference>
<feature type="compositionally biased region" description="Basic and acidic residues" evidence="2">
    <location>
        <begin position="729"/>
        <end position="745"/>
    </location>
</feature>
<dbReference type="InterPro" id="IPR009818">
    <property type="entry name" value="PAM2_motif"/>
</dbReference>
<dbReference type="InterPro" id="IPR045117">
    <property type="entry name" value="ATXN2-like"/>
</dbReference>
<feature type="compositionally biased region" description="Basic and acidic residues" evidence="2">
    <location>
        <begin position="283"/>
        <end position="304"/>
    </location>
</feature>
<evidence type="ECO:0000259" key="3">
    <source>
        <dbReference type="SMART" id="SM01272"/>
    </source>
</evidence>
<dbReference type="GO" id="GO:0010494">
    <property type="term" value="C:cytoplasmic stress granule"/>
    <property type="evidence" value="ECO:0007669"/>
    <property type="project" value="TreeGrafter"/>
</dbReference>
<feature type="compositionally biased region" description="Low complexity" evidence="2">
    <location>
        <begin position="996"/>
        <end position="1031"/>
    </location>
</feature>
<dbReference type="Pfam" id="PF14438">
    <property type="entry name" value="SM-ATX"/>
    <property type="match status" value="1"/>
</dbReference>
<dbReference type="Pfam" id="PF07145">
    <property type="entry name" value="PAM2"/>
    <property type="match status" value="1"/>
</dbReference>
<evidence type="ECO:0000256" key="1">
    <source>
        <dbReference type="ARBA" id="ARBA00007503"/>
    </source>
</evidence>
<proteinExistence type="inferred from homology"/>
<dbReference type="GO" id="GO:0003729">
    <property type="term" value="F:mRNA binding"/>
    <property type="evidence" value="ECO:0007669"/>
    <property type="project" value="TreeGrafter"/>
</dbReference>
<dbReference type="PANTHER" id="PTHR12854">
    <property type="entry name" value="ATAXIN 2-RELATED"/>
    <property type="match status" value="1"/>
</dbReference>
<dbReference type="PANTHER" id="PTHR12854:SF11">
    <property type="entry name" value="ATAXIN-2"/>
    <property type="match status" value="1"/>
</dbReference>
<gene>
    <name evidence="4" type="primary">ATXN2</name>
    <name evidence="4" type="synonym">atxn2</name>
</gene>
<feature type="compositionally biased region" description="Pro residues" evidence="2">
    <location>
        <begin position="397"/>
        <end position="410"/>
    </location>
</feature>
<organism evidence="4 5">
    <name type="scientific">Nothobranchius furzeri</name>
    <name type="common">Turquoise killifish</name>
    <dbReference type="NCBI Taxonomy" id="105023"/>
    <lineage>
        <taxon>Eukaryota</taxon>
        <taxon>Metazoa</taxon>
        <taxon>Chordata</taxon>
        <taxon>Craniata</taxon>
        <taxon>Vertebrata</taxon>
        <taxon>Euteleostomi</taxon>
        <taxon>Actinopterygii</taxon>
        <taxon>Neopterygii</taxon>
        <taxon>Teleostei</taxon>
        <taxon>Neoteleostei</taxon>
        <taxon>Acanthomorphata</taxon>
        <taxon>Ovalentaria</taxon>
        <taxon>Atherinomorphae</taxon>
        <taxon>Cyprinodontiformes</taxon>
        <taxon>Nothobranchiidae</taxon>
        <taxon>Nothobranchius</taxon>
    </lineage>
</organism>
<feature type="compositionally biased region" description="Low complexity" evidence="2">
    <location>
        <begin position="491"/>
        <end position="509"/>
    </location>
</feature>
<dbReference type="InterPro" id="IPR009604">
    <property type="entry name" value="LsmAD_domain"/>
</dbReference>
<dbReference type="Ensembl" id="ENSNFUT00015027028.1">
    <property type="protein sequence ID" value="ENSNFUP00015025863.1"/>
    <property type="gene ID" value="ENSNFUG00015011645.1"/>
</dbReference>
<name>A0A8C6M0K8_NOTFU</name>
<feature type="compositionally biased region" description="Polar residues" evidence="2">
    <location>
        <begin position="326"/>
        <end position="339"/>
    </location>
</feature>
<reference evidence="4" key="1">
    <citation type="submission" date="2014-08" db="EMBL/GenBank/DDBJ databases">
        <authorList>
            <person name="Senf B."/>
            <person name="Petzold A."/>
            <person name="Downie B.R."/>
            <person name="Koch P."/>
            <person name="Platzer M."/>
        </authorList>
    </citation>
    <scope>NUCLEOTIDE SEQUENCE [LARGE SCALE GENOMIC DNA]</scope>
    <source>
        <strain evidence="4">GRZ</strain>
    </source>
</reference>
<sequence>MFTKCCITFIESCQGAVGECTSTVSSERLVIIYQREELISTLFINYLFTGPPVNVIIVPTTAAPPTPQPGLTAIGQGARVFMSCAVNNNNQQLVCLQGTKCELKVKNGAVYEGVFKTYGPECDLVLDAAHRKSPEMSLAPRKEDIVESIIFKTSDVVVVTFKDVDLNFARKDNFTDASVSGRINGEHKEKDLEPWDGGETHNSDSLESLDTDVSNGWDPNDMFKYNEEKYGVLSTYDSSLSTYTVPLERDDSEEFLKREARAAQLAEEIEASATYKARVALENDERTEEEKYTAVVRGERETHTLKNKYIPPGQRNRDAMSWGPGRQNSPRLAQNSAGVSTPRPGPHDYSPSSGADQRVVNGGSSHWPSPCPSPSSRPPSRYQSGPSSLPPRATTPTRPPSRPPSRPSRPPSHSSHPSYPSSSSSFSHHGPTSPASNLPKRMSSEGPPRMSPKSQRTPRAHRVPPSRISGVHPGVDLVPHNPAGDVSAAPSTRSSSSGGTWSSVVSGGRLKFTHRPRSPRQSSLSGASPGSSQTGTAPVETVTLISASSPTAASPAPNMVAPPSGDAKECRVQETRQSSPSANESTKPVDNSPFSLLAGPPPMAADHRKQIDNLKKFSEDFRLQPSSNPEAAFEPMMTKSQRDPADKPKDLSLGKGSAAGRDSSENYVVLPAGPPGAAPAPPSTNTNTSKPGSPAALSPSPSAPDQKRAGLDVTSQGVQTTAVSAFSGPKHEEEEKKEAVQDQVRKSTLNPNANEFKPRFNTQPKPASTPTPPRPQGQPSPSIVVQQPQAVYGQTVCFPQMYPLTPVSPGVQSPVYQVQMPHMTVSQSKPYRPGKVPNMPQQRSDQHHPPGTPTMMHPATAAGPPIVAPNPAYSAQYFACGPQQFTSQPLVQQMTHYQSQAQHVFSPVMQGSARMMAPHTHSQPGLVSSSTTQYPEQTHTMYANANMHADSCAPVSPGPMPQQYAHPSATLHHHPQHPQPSATPTGQGQQGGPQQHGGPPSHPAASPVQHPQHPQAAAAALHLASQPPQQQMYSALAPTPPSMTPGPNPQSSQASFPSAQQTVYLHPQVQHSYNHSHMAHMQQAHMQSGIVPSHHPAPTHPPMMLMATQGPPGGPQPQMPQAALNPIPVSSTTHFSYLAHPQGSNASNLMTHLRDHHPQLYSQRKAS</sequence>
<feature type="region of interest" description="Disordered" evidence="2">
    <location>
        <begin position="826"/>
        <end position="857"/>
    </location>
</feature>
<feature type="region of interest" description="Disordered" evidence="2">
    <location>
        <begin position="283"/>
        <end position="782"/>
    </location>
</feature>
<feature type="compositionally biased region" description="Low complexity" evidence="2">
    <location>
        <begin position="378"/>
        <end position="396"/>
    </location>
</feature>
<evidence type="ECO:0000256" key="2">
    <source>
        <dbReference type="SAM" id="MobiDB-lite"/>
    </source>
</evidence>
<feature type="compositionally biased region" description="Low complexity" evidence="2">
    <location>
        <begin position="522"/>
        <end position="532"/>
    </location>
</feature>
<feature type="compositionally biased region" description="Low complexity" evidence="2">
    <location>
        <begin position="1049"/>
        <end position="1059"/>
    </location>
</feature>